<proteinExistence type="inferred from homology"/>
<dbReference type="GO" id="GO:0006402">
    <property type="term" value="P:mRNA catabolic process"/>
    <property type="evidence" value="ECO:0007669"/>
    <property type="project" value="InterPro"/>
</dbReference>
<dbReference type="GO" id="GO:0032451">
    <property type="term" value="F:demethylase activity"/>
    <property type="evidence" value="ECO:0007669"/>
    <property type="project" value="InterPro"/>
</dbReference>
<evidence type="ECO:0000313" key="3">
    <source>
        <dbReference type="EMBL" id="GMH24852.1"/>
    </source>
</evidence>
<protein>
    <submittedName>
        <fullName evidence="3">Uncharacterized protein</fullName>
    </submittedName>
</protein>
<evidence type="ECO:0000256" key="2">
    <source>
        <dbReference type="SAM" id="MobiDB-lite"/>
    </source>
</evidence>
<organism evidence="3 4">
    <name type="scientific">Nepenthes gracilis</name>
    <name type="common">Slender pitcher plant</name>
    <dbReference type="NCBI Taxonomy" id="150966"/>
    <lineage>
        <taxon>Eukaryota</taxon>
        <taxon>Viridiplantae</taxon>
        <taxon>Streptophyta</taxon>
        <taxon>Embryophyta</taxon>
        <taxon>Tracheophyta</taxon>
        <taxon>Spermatophyta</taxon>
        <taxon>Magnoliopsida</taxon>
        <taxon>eudicotyledons</taxon>
        <taxon>Gunneridae</taxon>
        <taxon>Pentapetalae</taxon>
        <taxon>Caryophyllales</taxon>
        <taxon>Nepenthaceae</taxon>
        <taxon>Nepenthes</taxon>
    </lineage>
</organism>
<dbReference type="GO" id="GO:0003729">
    <property type="term" value="F:mRNA binding"/>
    <property type="evidence" value="ECO:0007669"/>
    <property type="project" value="InterPro"/>
</dbReference>
<sequence length="203" mass="22012">MINGNKINVVYGLELHTGVFAIEGLKDVVERVYKLQNIGQKGQLDRDGHPLGLIRDEEVDSLPSMFKQINKRMVRWHILPPSCVPTSCLVNMLRITGPRAFSGPISISLPIGSVMILTNTGANTAKHCDPPIPQVELPMEAWGLAAPHVPYSGRRDGSGAGYEVGAQPALERQPGSKNAKLAPKNRLSTWSSGESRACFSSAF</sequence>
<reference evidence="3" key="1">
    <citation type="submission" date="2023-05" db="EMBL/GenBank/DDBJ databases">
        <title>Nepenthes gracilis genome sequencing.</title>
        <authorList>
            <person name="Fukushima K."/>
        </authorList>
    </citation>
    <scope>NUCLEOTIDE SEQUENCE</scope>
    <source>
        <strain evidence="3">SING2019-196</strain>
    </source>
</reference>
<gene>
    <name evidence="3" type="ORF">Nepgr_026695</name>
</gene>
<dbReference type="InterPro" id="IPR044842">
    <property type="entry name" value="ALKBH9B/ALKBH10B-like"/>
</dbReference>
<evidence type="ECO:0000313" key="4">
    <source>
        <dbReference type="Proteomes" id="UP001279734"/>
    </source>
</evidence>
<dbReference type="AlphaFoldDB" id="A0AAD3Y0M1"/>
<dbReference type="EMBL" id="BSYO01000028">
    <property type="protein sequence ID" value="GMH24852.1"/>
    <property type="molecule type" value="Genomic_DNA"/>
</dbReference>
<name>A0AAD3Y0M1_NEPGR</name>
<comment type="similarity">
    <text evidence="1">Belongs to the alkB family.</text>
</comment>
<dbReference type="InterPro" id="IPR037151">
    <property type="entry name" value="AlkB-like_sf"/>
</dbReference>
<comment type="caution">
    <text evidence="3">The sequence shown here is derived from an EMBL/GenBank/DDBJ whole genome shotgun (WGS) entry which is preliminary data.</text>
</comment>
<dbReference type="PANTHER" id="PTHR31447">
    <property type="entry name" value="HYDROXYPROLINE-RICH GLYCOPROTEIN FAMILY PROTEIN-RELATED"/>
    <property type="match status" value="1"/>
</dbReference>
<dbReference type="PANTHER" id="PTHR31447:SF1">
    <property type="entry name" value="OS06G0138200 PROTEIN"/>
    <property type="match status" value="1"/>
</dbReference>
<dbReference type="Proteomes" id="UP001279734">
    <property type="component" value="Unassembled WGS sequence"/>
</dbReference>
<feature type="region of interest" description="Disordered" evidence="2">
    <location>
        <begin position="156"/>
        <end position="187"/>
    </location>
</feature>
<accession>A0AAD3Y0M1</accession>
<dbReference type="Gene3D" id="2.60.120.590">
    <property type="entry name" value="Alpha-ketoglutarate-dependent dioxygenase AlkB-like"/>
    <property type="match status" value="1"/>
</dbReference>
<evidence type="ECO:0000256" key="1">
    <source>
        <dbReference type="ARBA" id="ARBA00007879"/>
    </source>
</evidence>
<keyword evidence="4" id="KW-1185">Reference proteome</keyword>